<evidence type="ECO:0000256" key="1">
    <source>
        <dbReference type="ARBA" id="ARBA00010688"/>
    </source>
</evidence>
<keyword evidence="5" id="KW-0067">ATP-binding</keyword>
<comment type="caution">
    <text evidence="7">The sequence shown here is derived from an EMBL/GenBank/DDBJ whole genome shotgun (WGS) entry which is preliminary data.</text>
</comment>
<evidence type="ECO:0000256" key="3">
    <source>
        <dbReference type="ARBA" id="ARBA00022741"/>
    </source>
</evidence>
<gene>
    <name evidence="7" type="primary">iolC</name>
    <name evidence="7" type="ORF">O1D97_14350</name>
</gene>
<dbReference type="InterPro" id="IPR029056">
    <property type="entry name" value="Ribokinase-like"/>
</dbReference>
<evidence type="ECO:0000256" key="4">
    <source>
        <dbReference type="ARBA" id="ARBA00022777"/>
    </source>
</evidence>
<evidence type="ECO:0000259" key="6">
    <source>
        <dbReference type="Pfam" id="PF00294"/>
    </source>
</evidence>
<dbReference type="InterPro" id="IPR002173">
    <property type="entry name" value="Carboh/pur_kinase_PfkB_CS"/>
</dbReference>
<dbReference type="Gene3D" id="2.20.150.10">
    <property type="entry name" value="putative 5-dehydro-2- deoxygluconokinase"/>
    <property type="match status" value="1"/>
</dbReference>
<dbReference type="InterPro" id="IPR011611">
    <property type="entry name" value="PfkB_dom"/>
</dbReference>
<dbReference type="NCBIfam" id="TIGR04382">
    <property type="entry name" value="myo_inos_iolC_N"/>
    <property type="match status" value="1"/>
</dbReference>
<dbReference type="Proteomes" id="UP001149719">
    <property type="component" value="Unassembled WGS sequence"/>
</dbReference>
<dbReference type="EC" id="2.7.1.92" evidence="7"/>
<feature type="domain" description="Carbohydrate kinase PfkB" evidence="6">
    <location>
        <begin position="13"/>
        <end position="324"/>
    </location>
</feature>
<reference evidence="7" key="1">
    <citation type="submission" date="2022-12" db="EMBL/GenBank/DDBJ databases">
        <title>Marinomonas 15G1-11 sp. nov, isolated from marine algae.</title>
        <authorList>
            <person name="Butt M."/>
            <person name="Choi D.G."/>
            <person name="Kim J.M."/>
            <person name="Lee J.K."/>
            <person name="Baek J.H."/>
            <person name="Jeon C.O."/>
        </authorList>
    </citation>
    <scope>NUCLEOTIDE SEQUENCE</scope>
    <source>
        <strain evidence="7">15G1-11</strain>
    </source>
</reference>
<proteinExistence type="inferred from homology"/>
<name>A0ABT4JZ01_9GAMM</name>
<protein>
    <submittedName>
        <fullName evidence="7">5-dehydro-2-deoxygluconokinase</fullName>
        <ecNumber evidence="7">2.7.1.92</ecNumber>
    </submittedName>
</protein>
<dbReference type="PANTHER" id="PTHR43085:SF49">
    <property type="entry name" value="5-DEHYDRO-2-DEOXYGLUCONOKINASE"/>
    <property type="match status" value="1"/>
</dbReference>
<keyword evidence="4" id="KW-0418">Kinase</keyword>
<dbReference type="EMBL" id="JAPUBN010000019">
    <property type="protein sequence ID" value="MCZ2722759.1"/>
    <property type="molecule type" value="Genomic_DNA"/>
</dbReference>
<keyword evidence="2 7" id="KW-0808">Transferase</keyword>
<organism evidence="7 8">
    <name type="scientific">Marinomonas phaeophyticola</name>
    <dbReference type="NCBI Taxonomy" id="3004091"/>
    <lineage>
        <taxon>Bacteria</taxon>
        <taxon>Pseudomonadati</taxon>
        <taxon>Pseudomonadota</taxon>
        <taxon>Gammaproteobacteria</taxon>
        <taxon>Oceanospirillales</taxon>
        <taxon>Oceanospirillaceae</taxon>
        <taxon>Marinomonas</taxon>
    </lineage>
</organism>
<dbReference type="GO" id="GO:0047590">
    <property type="term" value="F:5-dehydro-2-deoxygluconokinase activity"/>
    <property type="evidence" value="ECO:0007669"/>
    <property type="project" value="UniProtKB-EC"/>
</dbReference>
<dbReference type="Pfam" id="PF00294">
    <property type="entry name" value="PfkB"/>
    <property type="match status" value="1"/>
</dbReference>
<keyword evidence="8" id="KW-1185">Reference proteome</keyword>
<evidence type="ECO:0000256" key="5">
    <source>
        <dbReference type="ARBA" id="ARBA00022840"/>
    </source>
</evidence>
<dbReference type="InterPro" id="IPR023314">
    <property type="entry name" value="Myo_inos_IolC-like_sf"/>
</dbReference>
<comment type="similarity">
    <text evidence="1">Belongs to the carbohydrate kinase PfkB family.</text>
</comment>
<sequence length="338" mass="36543">MNSLHFPQDRPLDVICLGRAGVDLYAREENVDMGNVSGFDKYVGGSPANIAVALARLGAKAGLISCVSDDSLGRFVCSYLEKEGVDLKGMKVDITGSRTSLAITEMKATDCEVVIYRNNAADLTLSIDQIDKDYIEAAKILLISGTALSSSPSREAALSAIHYARAVGTLVVLDVDYRAYSWRSAEDSSLYYQLAAGLSDVVIGNREEFDVMELVGKEQLTNDSVDALDRDDKTAERFLNNSTQVVIIKAGELGSKVYTRDGHQFQQGIFVVDVQKPFGAGDSFAGALMYSLLQDYTLEESVKMGSAAAAINVSRKSCTEAMPTLVELVDFLSLHSKV</sequence>
<dbReference type="PROSITE" id="PS00584">
    <property type="entry name" value="PFKB_KINASES_2"/>
    <property type="match status" value="1"/>
</dbReference>
<evidence type="ECO:0000313" key="7">
    <source>
        <dbReference type="EMBL" id="MCZ2722759.1"/>
    </source>
</evidence>
<keyword evidence="3" id="KW-0547">Nucleotide-binding</keyword>
<dbReference type="CDD" id="cd01166">
    <property type="entry name" value="KdgK"/>
    <property type="match status" value="1"/>
</dbReference>
<evidence type="ECO:0000313" key="8">
    <source>
        <dbReference type="Proteomes" id="UP001149719"/>
    </source>
</evidence>
<evidence type="ECO:0000256" key="2">
    <source>
        <dbReference type="ARBA" id="ARBA00022679"/>
    </source>
</evidence>
<dbReference type="PANTHER" id="PTHR43085">
    <property type="entry name" value="HEXOKINASE FAMILY MEMBER"/>
    <property type="match status" value="1"/>
</dbReference>
<dbReference type="SUPFAM" id="SSF53613">
    <property type="entry name" value="Ribokinase-like"/>
    <property type="match status" value="1"/>
</dbReference>
<dbReference type="InterPro" id="IPR050306">
    <property type="entry name" value="PfkB_Carbo_kinase"/>
</dbReference>
<accession>A0ABT4JZ01</accession>
<dbReference type="InterPro" id="IPR030830">
    <property type="entry name" value="Myo_inos_IolC"/>
</dbReference>
<dbReference type="RefSeq" id="WP_269126658.1">
    <property type="nucleotide sequence ID" value="NZ_JAPUBN010000019.1"/>
</dbReference>
<dbReference type="Gene3D" id="3.40.1190.20">
    <property type="match status" value="1"/>
</dbReference>